<dbReference type="Gene3D" id="2.60.120.260">
    <property type="entry name" value="Galactose-binding domain-like"/>
    <property type="match status" value="1"/>
</dbReference>
<keyword evidence="1" id="KW-0378">Hydrolase</keyword>
<evidence type="ECO:0000259" key="2">
    <source>
        <dbReference type="Pfam" id="PF03629"/>
    </source>
</evidence>
<dbReference type="Proteomes" id="UP001216139">
    <property type="component" value="Chromosome"/>
</dbReference>
<dbReference type="InterPro" id="IPR039329">
    <property type="entry name" value="SIAE"/>
</dbReference>
<reference evidence="3 4" key="1">
    <citation type="submission" date="2023-02" db="EMBL/GenBank/DDBJ databases">
        <title>Genome sequence of Mucilaginibacter jinjuensis strain KACC 16571.</title>
        <authorList>
            <person name="Kim S."/>
            <person name="Heo J."/>
            <person name="Kwon S.-W."/>
        </authorList>
    </citation>
    <scope>NUCLEOTIDE SEQUENCE [LARGE SCALE GENOMIC DNA]</scope>
    <source>
        <strain evidence="3 4">KACC 16571</strain>
    </source>
</reference>
<dbReference type="SUPFAM" id="SSF49785">
    <property type="entry name" value="Galactose-binding domain-like"/>
    <property type="match status" value="1"/>
</dbReference>
<dbReference type="Gene3D" id="3.40.50.1110">
    <property type="entry name" value="SGNH hydrolase"/>
    <property type="match status" value="2"/>
</dbReference>
<dbReference type="SUPFAM" id="SSF52266">
    <property type="entry name" value="SGNH hydrolase"/>
    <property type="match status" value="1"/>
</dbReference>
<dbReference type="RefSeq" id="WP_273632544.1">
    <property type="nucleotide sequence ID" value="NZ_CP117167.1"/>
</dbReference>
<dbReference type="PANTHER" id="PTHR22901:SF0">
    <property type="entry name" value="SIALATE O-ACETYLESTERASE"/>
    <property type="match status" value="1"/>
</dbReference>
<accession>A0ABY7TGD1</accession>
<evidence type="ECO:0000256" key="1">
    <source>
        <dbReference type="ARBA" id="ARBA00022801"/>
    </source>
</evidence>
<organism evidence="3 4">
    <name type="scientific">Mucilaginibacter jinjuensis</name>
    <dbReference type="NCBI Taxonomy" id="1176721"/>
    <lineage>
        <taxon>Bacteria</taxon>
        <taxon>Pseudomonadati</taxon>
        <taxon>Bacteroidota</taxon>
        <taxon>Sphingobacteriia</taxon>
        <taxon>Sphingobacteriales</taxon>
        <taxon>Sphingobacteriaceae</taxon>
        <taxon>Mucilaginibacter</taxon>
    </lineage>
</organism>
<evidence type="ECO:0000313" key="3">
    <source>
        <dbReference type="EMBL" id="WCT14212.1"/>
    </source>
</evidence>
<dbReference type="InterPro" id="IPR005181">
    <property type="entry name" value="SASA"/>
</dbReference>
<name>A0ABY7TGD1_9SPHI</name>
<dbReference type="InterPro" id="IPR036514">
    <property type="entry name" value="SGNH_hydro_sf"/>
</dbReference>
<dbReference type="EMBL" id="CP117167">
    <property type="protein sequence ID" value="WCT14212.1"/>
    <property type="molecule type" value="Genomic_DNA"/>
</dbReference>
<evidence type="ECO:0000313" key="4">
    <source>
        <dbReference type="Proteomes" id="UP001216139"/>
    </source>
</evidence>
<sequence>MKFYFRFYAVVLVIFLLSMPFVYADVRLPKLVSDNMVLQRDARIKLWGWANVGEKVEIKFNHKTGKTVTGNEGKWTIIFPAMKAGGPYTMEISAANHLSINNILIGDVWFCAGQSNMVIPMERVKEKYPDDIASANYPEIRNFFIPTVSDVTKLHDDLPPSEWKVATPTNVLDFGAASYFFARQIYLKYHVPIGIINSSVGGTPIEAWISEEGLKQFPEYQSKLASFKDTAYISKLLAKKPAPAKKAETDKGLTGSKTWFDTTYVPQGWHQFWLPGYWADQGVKGLNGTVWFRKEIDLPASMVGKSAKLFMGRIVDADQTYVNGVMVGQITYQYPPRRYEVPQGLLKAGKNIIVVKVVNTVGKGGFVPDKPYNLVVGDQKIDLRGDWQYKVGEVFTPQVWDGSNNNFSAQNEPTGLYNTMVAPVINYNVKGFVWYQGESNAGKPGTYQYLLPALINNWRSKWDNPNLPFIYAQLPNFMEVQYSPSESQWAELRESQLKALSVPNTGMAVAIDAGEWNDIHPLSKKPVGERLALAAEKLAYHDQNIVSSGPIYQSAKIDGNKILLTFNNIGSGLVAKDGDELQYFAIAGKDKKYVWARARIEGNTVVVWNDDVIDPLYVRYAWADNPEGANLYNKEGLPASPFTTDIQ</sequence>
<protein>
    <submittedName>
        <fullName evidence="3">Sialate O-acetylesterase</fullName>
    </submittedName>
</protein>
<dbReference type="InterPro" id="IPR008979">
    <property type="entry name" value="Galactose-bd-like_sf"/>
</dbReference>
<feature type="domain" description="Sialate O-acetylesterase" evidence="2">
    <location>
        <begin position="414"/>
        <end position="533"/>
    </location>
</feature>
<keyword evidence="4" id="KW-1185">Reference proteome</keyword>
<gene>
    <name evidence="3" type="ORF">PQO05_09725</name>
</gene>
<dbReference type="PANTHER" id="PTHR22901">
    <property type="entry name" value="SIALATE O-ACETYLESTERASE"/>
    <property type="match status" value="1"/>
</dbReference>
<proteinExistence type="predicted"/>
<dbReference type="Pfam" id="PF03629">
    <property type="entry name" value="SASA"/>
    <property type="match status" value="1"/>
</dbReference>